<dbReference type="Proteomes" id="UP000251891">
    <property type="component" value="Unassembled WGS sequence"/>
</dbReference>
<sequence>MNDLGACMTLPWRLFPPLGEEGPDDPAPSDAGTVAWRLHYNSLLYSVKEDGYDAYLARFMESVDTTRVRELVFGCCGEPSYTGPDEAVELLIKEAARFPALRAVAFGDISYEDAELSWTSLCDVTPLLRAFPALEVLEVRGGDDLALGPVRHESLQALRIETGGLPGEVVRTVGDCDLPALEHLELWLGVAEYGGDATVADLAPILSGERLPALRYLGLRNGEIQDEVAAAVAAAPVVARLETLSLGLGVLTDEGAEALLSGQPLTHLKKLDLHHHFIGEEMMQRLRAALPGVEVDLSGREEPDPGDEWWSPYVAAAE</sequence>
<protein>
    <submittedName>
        <fullName evidence="1">Leucine-rich repeat domain-containing protein</fullName>
    </submittedName>
</protein>
<dbReference type="RefSeq" id="WP_111872120.1">
    <property type="nucleotide sequence ID" value="NZ_QLYX01000024.1"/>
</dbReference>
<dbReference type="InterPro" id="IPR047722">
    <property type="entry name" value="STM4015-like"/>
</dbReference>
<dbReference type="SUPFAM" id="SSF52047">
    <property type="entry name" value="RNI-like"/>
    <property type="match status" value="1"/>
</dbReference>
<dbReference type="NCBIfam" id="NF038076">
    <property type="entry name" value="fam_STM4015"/>
    <property type="match status" value="1"/>
</dbReference>
<comment type="caution">
    <text evidence="1">The sequence shown here is derived from an EMBL/GenBank/DDBJ whole genome shotgun (WGS) entry which is preliminary data.</text>
</comment>
<keyword evidence="2" id="KW-1185">Reference proteome</keyword>
<evidence type="ECO:0000313" key="2">
    <source>
        <dbReference type="Proteomes" id="UP000251891"/>
    </source>
</evidence>
<evidence type="ECO:0000313" key="1">
    <source>
        <dbReference type="EMBL" id="RAY10880.1"/>
    </source>
</evidence>
<dbReference type="OrthoDB" id="9781345at2"/>
<dbReference type="AlphaFoldDB" id="A0A365GVQ2"/>
<dbReference type="Gene3D" id="3.80.10.10">
    <property type="entry name" value="Ribonuclease Inhibitor"/>
    <property type="match status" value="1"/>
</dbReference>
<dbReference type="EMBL" id="QLYX01000024">
    <property type="protein sequence ID" value="RAY10880.1"/>
    <property type="molecule type" value="Genomic_DNA"/>
</dbReference>
<organism evidence="1 2">
    <name type="scientific">Actinomadura craniellae</name>
    <dbReference type="NCBI Taxonomy" id="2231787"/>
    <lineage>
        <taxon>Bacteria</taxon>
        <taxon>Bacillati</taxon>
        <taxon>Actinomycetota</taxon>
        <taxon>Actinomycetes</taxon>
        <taxon>Streptosporangiales</taxon>
        <taxon>Thermomonosporaceae</taxon>
        <taxon>Actinomadura</taxon>
    </lineage>
</organism>
<name>A0A365GVQ2_9ACTN</name>
<dbReference type="InterPro" id="IPR032675">
    <property type="entry name" value="LRR_dom_sf"/>
</dbReference>
<reference evidence="1 2" key="1">
    <citation type="submission" date="2018-06" db="EMBL/GenBank/DDBJ databases">
        <title>Actinomadura craniellae sp. nov. isolated from marine sponge Craniella sp.</title>
        <authorList>
            <person name="Li L."/>
            <person name="Xu Q.H."/>
            <person name="Lin H.W."/>
            <person name="Lu Y.H."/>
        </authorList>
    </citation>
    <scope>NUCLEOTIDE SEQUENCE [LARGE SCALE GENOMIC DNA]</scope>
    <source>
        <strain evidence="1 2">LHW63021</strain>
    </source>
</reference>
<proteinExistence type="predicted"/>
<accession>A0A365GVQ2</accession>
<gene>
    <name evidence="1" type="ORF">DPM19_33510</name>
</gene>